<evidence type="ECO:0000313" key="1">
    <source>
        <dbReference type="EMBL" id="EYC35208.1"/>
    </source>
</evidence>
<gene>
    <name evidence="1" type="primary">Acey_s1113.g3626</name>
    <name evidence="1" type="ORF">Y032_1113g3626</name>
</gene>
<dbReference type="EMBL" id="JARK01000713">
    <property type="protein sequence ID" value="EYC35208.1"/>
    <property type="molecule type" value="Genomic_DNA"/>
</dbReference>
<dbReference type="AlphaFoldDB" id="A0A016W879"/>
<keyword evidence="2" id="KW-1185">Reference proteome</keyword>
<comment type="caution">
    <text evidence="1">The sequence shown here is derived from an EMBL/GenBank/DDBJ whole genome shotgun (WGS) entry which is preliminary data.</text>
</comment>
<reference evidence="2" key="1">
    <citation type="journal article" date="2015" name="Nat. Genet.">
        <title>The genome and transcriptome of the zoonotic hookworm Ancylostoma ceylanicum identify infection-specific gene families.</title>
        <authorList>
            <person name="Schwarz E.M."/>
            <person name="Hu Y."/>
            <person name="Antoshechkin I."/>
            <person name="Miller M.M."/>
            <person name="Sternberg P.W."/>
            <person name="Aroian R.V."/>
        </authorList>
    </citation>
    <scope>NUCLEOTIDE SEQUENCE</scope>
    <source>
        <strain evidence="2">HY135</strain>
    </source>
</reference>
<sequence>MIWEDILHLVLTFPGSDEGDDAETLAGMKNCESLGYSLKLLQRNWNIVQCSVWNAHHPQEFVTIRAHTLGGKLVRAGDAWEAAPLFLVFRCVSRCFITAYEFIDHENLEIQRNL</sequence>
<proteinExistence type="predicted"/>
<dbReference type="Proteomes" id="UP000024635">
    <property type="component" value="Unassembled WGS sequence"/>
</dbReference>
<evidence type="ECO:0000313" key="2">
    <source>
        <dbReference type="Proteomes" id="UP000024635"/>
    </source>
</evidence>
<name>A0A016W879_9BILA</name>
<protein>
    <submittedName>
        <fullName evidence="1">Uncharacterized protein</fullName>
    </submittedName>
</protein>
<accession>A0A016W879</accession>
<organism evidence="1 2">
    <name type="scientific">Ancylostoma ceylanicum</name>
    <dbReference type="NCBI Taxonomy" id="53326"/>
    <lineage>
        <taxon>Eukaryota</taxon>
        <taxon>Metazoa</taxon>
        <taxon>Ecdysozoa</taxon>
        <taxon>Nematoda</taxon>
        <taxon>Chromadorea</taxon>
        <taxon>Rhabditida</taxon>
        <taxon>Rhabditina</taxon>
        <taxon>Rhabditomorpha</taxon>
        <taxon>Strongyloidea</taxon>
        <taxon>Ancylostomatidae</taxon>
        <taxon>Ancylostomatinae</taxon>
        <taxon>Ancylostoma</taxon>
    </lineage>
</organism>